<dbReference type="PANTHER" id="PTHR38436">
    <property type="entry name" value="POLYKETIDE CYCLASE SNOAL-LIKE DOMAIN"/>
    <property type="match status" value="1"/>
</dbReference>
<dbReference type="Gene3D" id="3.10.450.50">
    <property type="match status" value="1"/>
</dbReference>
<dbReference type="RefSeq" id="WP_339589559.1">
    <property type="nucleotide sequence ID" value="NZ_JBBHJZ010000010.1"/>
</dbReference>
<accession>A0ABU8S2N9</accession>
<dbReference type="InterPro" id="IPR009959">
    <property type="entry name" value="Cyclase_SnoaL-like"/>
</dbReference>
<sequence>MPTNEEIIRTLYAVAEAGSRDTAKFVSLFADDGYFFDVPAGIKYYGSDIGIPLDAYAAAFPDMHRELFELTVAGDVVVVELALQGTHLGDLPLPGGTLRPTGKRMDVPCCDVFHLKDGKVTSFHCYNAASVLLQQLGVLGNLEAALRS</sequence>
<evidence type="ECO:0000313" key="3">
    <source>
        <dbReference type="Proteomes" id="UP001361239"/>
    </source>
</evidence>
<organism evidence="2 3">
    <name type="scientific">Novosphingobium anseongense</name>
    <dbReference type="NCBI Taxonomy" id="3133436"/>
    <lineage>
        <taxon>Bacteria</taxon>
        <taxon>Pseudomonadati</taxon>
        <taxon>Pseudomonadota</taxon>
        <taxon>Alphaproteobacteria</taxon>
        <taxon>Sphingomonadales</taxon>
        <taxon>Sphingomonadaceae</taxon>
        <taxon>Novosphingobium</taxon>
    </lineage>
</organism>
<protein>
    <submittedName>
        <fullName evidence="2">Nuclear transport factor 2 family protein</fullName>
    </submittedName>
</protein>
<dbReference type="Proteomes" id="UP001361239">
    <property type="component" value="Unassembled WGS sequence"/>
</dbReference>
<name>A0ABU8S2N9_9SPHN</name>
<evidence type="ECO:0000259" key="1">
    <source>
        <dbReference type="Pfam" id="PF12680"/>
    </source>
</evidence>
<dbReference type="InterPro" id="IPR032710">
    <property type="entry name" value="NTF2-like_dom_sf"/>
</dbReference>
<proteinExistence type="predicted"/>
<dbReference type="PANTHER" id="PTHR38436:SF1">
    <property type="entry name" value="ESTER CYCLASE"/>
    <property type="match status" value="1"/>
</dbReference>
<dbReference type="SUPFAM" id="SSF54427">
    <property type="entry name" value="NTF2-like"/>
    <property type="match status" value="1"/>
</dbReference>
<keyword evidence="3" id="KW-1185">Reference proteome</keyword>
<reference evidence="2 3" key="1">
    <citation type="submission" date="2024-03" db="EMBL/GenBank/DDBJ databases">
        <authorList>
            <person name="Jo J.-H."/>
        </authorList>
    </citation>
    <scope>NUCLEOTIDE SEQUENCE [LARGE SCALE GENOMIC DNA]</scope>
    <source>
        <strain evidence="2 3">PS1R-30</strain>
    </source>
</reference>
<dbReference type="EMBL" id="JBBHJZ010000010">
    <property type="protein sequence ID" value="MEJ5979621.1"/>
    <property type="molecule type" value="Genomic_DNA"/>
</dbReference>
<dbReference type="InterPro" id="IPR037401">
    <property type="entry name" value="SnoaL-like"/>
</dbReference>
<comment type="caution">
    <text evidence="2">The sequence shown here is derived from an EMBL/GenBank/DDBJ whole genome shotgun (WGS) entry which is preliminary data.</text>
</comment>
<evidence type="ECO:0000313" key="2">
    <source>
        <dbReference type="EMBL" id="MEJ5979621.1"/>
    </source>
</evidence>
<dbReference type="Pfam" id="PF12680">
    <property type="entry name" value="SnoaL_2"/>
    <property type="match status" value="1"/>
</dbReference>
<gene>
    <name evidence="2" type="ORF">WG901_23415</name>
</gene>
<feature type="domain" description="SnoaL-like" evidence="1">
    <location>
        <begin position="16"/>
        <end position="122"/>
    </location>
</feature>